<name>Q6K5K0_ORYSJ</name>
<accession>Q6K5K0</accession>
<organism evidence="2 3">
    <name type="scientific">Oryza sativa subsp. japonica</name>
    <name type="common">Rice</name>
    <dbReference type="NCBI Taxonomy" id="39947"/>
    <lineage>
        <taxon>Eukaryota</taxon>
        <taxon>Viridiplantae</taxon>
        <taxon>Streptophyta</taxon>
        <taxon>Embryophyta</taxon>
        <taxon>Tracheophyta</taxon>
        <taxon>Spermatophyta</taxon>
        <taxon>Magnoliopsida</taxon>
        <taxon>Liliopsida</taxon>
        <taxon>Poales</taxon>
        <taxon>Poaceae</taxon>
        <taxon>BOP clade</taxon>
        <taxon>Oryzoideae</taxon>
        <taxon>Oryzeae</taxon>
        <taxon>Oryzinae</taxon>
        <taxon>Oryza</taxon>
        <taxon>Oryza sativa</taxon>
    </lineage>
</organism>
<dbReference type="AlphaFoldDB" id="Q6K5K0"/>
<evidence type="ECO:0000313" key="2">
    <source>
        <dbReference type="EMBL" id="BAD22128.1"/>
    </source>
</evidence>
<reference evidence="3" key="2">
    <citation type="journal article" date="2008" name="Nucleic Acids Res.">
        <title>The rice annotation project database (RAP-DB): 2008 update.</title>
        <authorList>
            <consortium name="The rice annotation project (RAP)"/>
        </authorList>
    </citation>
    <scope>GENOME REANNOTATION</scope>
    <source>
        <strain evidence="3">cv. Nipponbare</strain>
    </source>
</reference>
<gene>
    <name evidence="2" type="primary">OJ1212_D02.16</name>
</gene>
<dbReference type="Proteomes" id="UP000000763">
    <property type="component" value="Chromosome 2"/>
</dbReference>
<keyword evidence="1" id="KW-0175">Coiled coil</keyword>
<proteinExistence type="predicted"/>
<feature type="coiled-coil region" evidence="1">
    <location>
        <begin position="224"/>
        <end position="307"/>
    </location>
</feature>
<feature type="coiled-coil region" evidence="1">
    <location>
        <begin position="89"/>
        <end position="123"/>
    </location>
</feature>
<dbReference type="EMBL" id="AP005384">
    <property type="protein sequence ID" value="BAD22128.1"/>
    <property type="molecule type" value="Genomic_DNA"/>
</dbReference>
<evidence type="ECO:0000256" key="1">
    <source>
        <dbReference type="SAM" id="Coils"/>
    </source>
</evidence>
<sequence length="421" mass="47490">MSEASFPEDLLSLEMADRLEWLVEQKKIADMIFSEHRKVKDILASTDLPHAVLTGELDSQIHWLLNSLYQAKEDAARMQDESSAMLHKLASHESKLNSMHEEVDRLTIALLEEKQEKDILANEHAELMSLYHAASDQLSVVSSRYTELVKAFAEVSDVQLEDHEILDGGKLVEQCLANIQGRAKSSPVECESFEKLQTQVYTLDQELTLCKIILEEDKADRSEMMRLSGELQRMVQETDALKNEKDSLQKELERVEEKSSLLREKLSMAVKKGKGLVQEREGLKQVLDEKKSDIEKLKHALDEKNISDAEDLGPAGKASISSVPTAAHSRLMRKGSSDHLVLNIGRESERLITAQDSDDKGRVFKSLHTSGMIPAQGKQIADRVDGIWVSGSQILMNRPRARLGLMVYWLFLHLWLIGSIL</sequence>
<dbReference type="PANTHER" id="PTHR43939:SF68">
    <property type="entry name" value="CENTROSOMAL PROTEIN OF 290 KDA-LIKE"/>
    <property type="match status" value="1"/>
</dbReference>
<reference evidence="3" key="1">
    <citation type="journal article" date="2005" name="Nature">
        <title>The map-based sequence of the rice genome.</title>
        <authorList>
            <consortium name="International rice genome sequencing project (IRGSP)"/>
            <person name="Matsumoto T."/>
            <person name="Wu J."/>
            <person name="Kanamori H."/>
            <person name="Katayose Y."/>
            <person name="Fujisawa M."/>
            <person name="Namiki N."/>
            <person name="Mizuno H."/>
            <person name="Yamamoto K."/>
            <person name="Antonio B.A."/>
            <person name="Baba T."/>
            <person name="Sakata K."/>
            <person name="Nagamura Y."/>
            <person name="Aoki H."/>
            <person name="Arikawa K."/>
            <person name="Arita K."/>
            <person name="Bito T."/>
            <person name="Chiden Y."/>
            <person name="Fujitsuka N."/>
            <person name="Fukunaka R."/>
            <person name="Hamada M."/>
            <person name="Harada C."/>
            <person name="Hayashi A."/>
            <person name="Hijishita S."/>
            <person name="Honda M."/>
            <person name="Hosokawa S."/>
            <person name="Ichikawa Y."/>
            <person name="Idonuma A."/>
            <person name="Iijima M."/>
            <person name="Ikeda M."/>
            <person name="Ikeno M."/>
            <person name="Ito K."/>
            <person name="Ito S."/>
            <person name="Ito T."/>
            <person name="Ito Y."/>
            <person name="Ito Y."/>
            <person name="Iwabuchi A."/>
            <person name="Kamiya K."/>
            <person name="Karasawa W."/>
            <person name="Kurita K."/>
            <person name="Katagiri S."/>
            <person name="Kikuta A."/>
            <person name="Kobayashi H."/>
            <person name="Kobayashi N."/>
            <person name="Machita K."/>
            <person name="Maehara T."/>
            <person name="Masukawa M."/>
            <person name="Mizubayashi T."/>
            <person name="Mukai Y."/>
            <person name="Nagasaki H."/>
            <person name="Nagata Y."/>
            <person name="Naito S."/>
            <person name="Nakashima M."/>
            <person name="Nakama Y."/>
            <person name="Nakamichi Y."/>
            <person name="Nakamura M."/>
            <person name="Meguro A."/>
            <person name="Negishi M."/>
            <person name="Ohta I."/>
            <person name="Ohta T."/>
            <person name="Okamoto M."/>
            <person name="Ono N."/>
            <person name="Saji S."/>
            <person name="Sakaguchi M."/>
            <person name="Sakai K."/>
            <person name="Shibata M."/>
            <person name="Shimokawa T."/>
            <person name="Song J."/>
            <person name="Takazaki Y."/>
            <person name="Terasawa K."/>
            <person name="Tsugane M."/>
            <person name="Tsuji K."/>
            <person name="Ueda S."/>
            <person name="Waki K."/>
            <person name="Yamagata H."/>
            <person name="Yamamoto M."/>
            <person name="Yamamoto S."/>
            <person name="Yamane H."/>
            <person name="Yoshiki S."/>
            <person name="Yoshihara R."/>
            <person name="Yukawa K."/>
            <person name="Zhong H."/>
            <person name="Yano M."/>
            <person name="Yuan Q."/>
            <person name="Ouyang S."/>
            <person name="Liu J."/>
            <person name="Jones K.M."/>
            <person name="Gansberger K."/>
            <person name="Moffat K."/>
            <person name="Hill J."/>
            <person name="Bera J."/>
            <person name="Fadrosh D."/>
            <person name="Jin S."/>
            <person name="Johri S."/>
            <person name="Kim M."/>
            <person name="Overton L."/>
            <person name="Reardon M."/>
            <person name="Tsitrin T."/>
            <person name="Vuong H."/>
            <person name="Weaver B."/>
            <person name="Ciecko A."/>
            <person name="Tallon L."/>
            <person name="Jackson J."/>
            <person name="Pai G."/>
            <person name="Aken S.V."/>
            <person name="Utterback T."/>
            <person name="Reidmuller S."/>
            <person name="Feldblyum T."/>
            <person name="Hsiao J."/>
            <person name="Zismann V."/>
            <person name="Iobst S."/>
            <person name="de Vazeille A.R."/>
            <person name="Buell C.R."/>
            <person name="Ying K."/>
            <person name="Li Y."/>
            <person name="Lu T."/>
            <person name="Huang Y."/>
            <person name="Zhao Q."/>
            <person name="Feng Q."/>
            <person name="Zhang L."/>
            <person name="Zhu J."/>
            <person name="Weng Q."/>
            <person name="Mu J."/>
            <person name="Lu Y."/>
            <person name="Fan D."/>
            <person name="Liu Y."/>
            <person name="Guan J."/>
            <person name="Zhang Y."/>
            <person name="Yu S."/>
            <person name="Liu X."/>
            <person name="Zhang Y."/>
            <person name="Hong G."/>
            <person name="Han B."/>
            <person name="Choisne N."/>
            <person name="Demange N."/>
            <person name="Orjeda G."/>
            <person name="Samain S."/>
            <person name="Cattolico L."/>
            <person name="Pelletier E."/>
            <person name="Couloux A."/>
            <person name="Segurens B."/>
            <person name="Wincker P."/>
            <person name="D'Hont A."/>
            <person name="Scarpelli C."/>
            <person name="Weissenbach J."/>
            <person name="Salanoubat M."/>
            <person name="Quetier F."/>
            <person name="Yu Y."/>
            <person name="Kim H.R."/>
            <person name="Rambo T."/>
            <person name="Currie J."/>
            <person name="Collura K."/>
            <person name="Luo M."/>
            <person name="Yang T."/>
            <person name="Ammiraju J.S.S."/>
            <person name="Engler F."/>
            <person name="Soderlund C."/>
            <person name="Wing R.A."/>
            <person name="Palmer L.E."/>
            <person name="de la Bastide M."/>
            <person name="Spiegel L."/>
            <person name="Nascimento L."/>
            <person name="Zutavern T."/>
            <person name="O'Shaughnessy A."/>
            <person name="Dike S."/>
            <person name="Dedhia N."/>
            <person name="Preston R."/>
            <person name="Balija V."/>
            <person name="McCombie W.R."/>
            <person name="Chow T."/>
            <person name="Chen H."/>
            <person name="Chung M."/>
            <person name="Chen C."/>
            <person name="Shaw J."/>
            <person name="Wu H."/>
            <person name="Hsiao K."/>
            <person name="Chao Y."/>
            <person name="Chu M."/>
            <person name="Cheng C."/>
            <person name="Hour A."/>
            <person name="Lee P."/>
            <person name="Lin S."/>
            <person name="Lin Y."/>
            <person name="Liou J."/>
            <person name="Liu S."/>
            <person name="Hsing Y."/>
            <person name="Raghuvanshi S."/>
            <person name="Mohanty A."/>
            <person name="Bharti A.K."/>
            <person name="Gaur A."/>
            <person name="Gupta V."/>
            <person name="Kumar D."/>
            <person name="Ravi V."/>
            <person name="Vij S."/>
            <person name="Kapur A."/>
            <person name="Khurana P."/>
            <person name="Khurana P."/>
            <person name="Khurana J.P."/>
            <person name="Tyagi A.K."/>
            <person name="Gaikwad K."/>
            <person name="Singh A."/>
            <person name="Dalal V."/>
            <person name="Srivastava S."/>
            <person name="Dixit A."/>
            <person name="Pal A.K."/>
            <person name="Ghazi I.A."/>
            <person name="Yadav M."/>
            <person name="Pandit A."/>
            <person name="Bhargava A."/>
            <person name="Sureshbabu K."/>
            <person name="Batra K."/>
            <person name="Sharma T.R."/>
            <person name="Mohapatra T."/>
            <person name="Singh N.K."/>
            <person name="Messing J."/>
            <person name="Nelson A.B."/>
            <person name="Fuks G."/>
            <person name="Kavchok S."/>
            <person name="Keizer G."/>
            <person name="Linton E."/>
            <person name="Llaca V."/>
            <person name="Song R."/>
            <person name="Tanyolac B."/>
            <person name="Young S."/>
            <person name="Ho-Il K."/>
            <person name="Hahn J.H."/>
            <person name="Sangsakoo G."/>
            <person name="Vanavichit A."/>
            <person name="de Mattos Luiz.A.T."/>
            <person name="Zimmer P.D."/>
            <person name="Malone G."/>
            <person name="Dellagostin O."/>
            <person name="de Oliveira A.C."/>
            <person name="Bevan M."/>
            <person name="Bancroft I."/>
            <person name="Minx P."/>
            <person name="Cordum H."/>
            <person name="Wilson R."/>
            <person name="Cheng Z."/>
            <person name="Jin W."/>
            <person name="Jiang J."/>
            <person name="Leong S.A."/>
            <person name="Iwama H."/>
            <person name="Gojobori T."/>
            <person name="Itoh T."/>
            <person name="Niimura Y."/>
            <person name="Fujii Y."/>
            <person name="Habara T."/>
            <person name="Sakai H."/>
            <person name="Sato Y."/>
            <person name="Wilson G."/>
            <person name="Kumar K."/>
            <person name="McCouch S."/>
            <person name="Juretic N."/>
            <person name="Hoen D."/>
            <person name="Wright S."/>
            <person name="Bruskiewich R."/>
            <person name="Bureau T."/>
            <person name="Miyao A."/>
            <person name="Hirochika H."/>
            <person name="Nishikawa T."/>
            <person name="Kadowaki K."/>
            <person name="Sugiura M."/>
            <person name="Burr B."/>
            <person name="Sasaki T."/>
        </authorList>
    </citation>
    <scope>NUCLEOTIDE SEQUENCE [LARGE SCALE GENOMIC DNA]</scope>
    <source>
        <strain evidence="3">cv. Nipponbare</strain>
    </source>
</reference>
<evidence type="ECO:0000313" key="3">
    <source>
        <dbReference type="Proteomes" id="UP000000763"/>
    </source>
</evidence>
<dbReference type="PANTHER" id="PTHR43939">
    <property type="entry name" value="COILED-COIL DOMAIN-CONTAINING PROTEIN 158"/>
    <property type="match status" value="1"/>
</dbReference>
<protein>
    <submittedName>
        <fullName evidence="2">Myosin-like protein</fullName>
    </submittedName>
</protein>